<gene>
    <name evidence="2" type="ORF">CR513_55490</name>
</gene>
<organism evidence="2 3">
    <name type="scientific">Mucuna pruriens</name>
    <name type="common">Velvet bean</name>
    <name type="synonym">Dolichos pruriens</name>
    <dbReference type="NCBI Taxonomy" id="157652"/>
    <lineage>
        <taxon>Eukaryota</taxon>
        <taxon>Viridiplantae</taxon>
        <taxon>Streptophyta</taxon>
        <taxon>Embryophyta</taxon>
        <taxon>Tracheophyta</taxon>
        <taxon>Spermatophyta</taxon>
        <taxon>Magnoliopsida</taxon>
        <taxon>eudicotyledons</taxon>
        <taxon>Gunneridae</taxon>
        <taxon>Pentapetalae</taxon>
        <taxon>rosids</taxon>
        <taxon>fabids</taxon>
        <taxon>Fabales</taxon>
        <taxon>Fabaceae</taxon>
        <taxon>Papilionoideae</taxon>
        <taxon>50 kb inversion clade</taxon>
        <taxon>NPAAA clade</taxon>
        <taxon>indigoferoid/millettioid clade</taxon>
        <taxon>Phaseoleae</taxon>
        <taxon>Mucuna</taxon>
    </lineage>
</organism>
<dbReference type="AlphaFoldDB" id="A0A371EIF1"/>
<dbReference type="Proteomes" id="UP000257109">
    <property type="component" value="Unassembled WGS sequence"/>
</dbReference>
<protein>
    <submittedName>
        <fullName evidence="2">Uncharacterized protein</fullName>
    </submittedName>
</protein>
<dbReference type="EMBL" id="QJKJ01013722">
    <property type="protein sequence ID" value="RDX65822.1"/>
    <property type="molecule type" value="Genomic_DNA"/>
</dbReference>
<accession>A0A371EIF1</accession>
<feature type="region of interest" description="Disordered" evidence="1">
    <location>
        <begin position="62"/>
        <end position="83"/>
    </location>
</feature>
<proteinExistence type="predicted"/>
<feature type="compositionally biased region" description="Basic and acidic residues" evidence="1">
    <location>
        <begin position="65"/>
        <end position="74"/>
    </location>
</feature>
<comment type="caution">
    <text evidence="2">The sequence shown here is derived from an EMBL/GenBank/DDBJ whole genome shotgun (WGS) entry which is preliminary data.</text>
</comment>
<evidence type="ECO:0000256" key="1">
    <source>
        <dbReference type="SAM" id="MobiDB-lite"/>
    </source>
</evidence>
<sequence>MSFLDELPRGMSCKDLVQSIFVSSPVKYLSGDYLMGKQFDFGALRHKYLSGKGAIDLGKSAVSAKTDDAERKAAPDSLSPAPENAVETIEGLVMVDEVKGSRGGERKDKAVAVGDSSVGPEHGPLPSLNSIVALVPKTWAHHLVRLSGPSGKQSL</sequence>
<name>A0A371EIF1_MUCPR</name>
<feature type="non-terminal residue" evidence="2">
    <location>
        <position position="1"/>
    </location>
</feature>
<keyword evidence="3" id="KW-1185">Reference proteome</keyword>
<reference evidence="2" key="1">
    <citation type="submission" date="2018-05" db="EMBL/GenBank/DDBJ databases">
        <title>Draft genome of Mucuna pruriens seed.</title>
        <authorList>
            <person name="Nnadi N.E."/>
            <person name="Vos R."/>
            <person name="Hasami M.H."/>
            <person name="Devisetty U.K."/>
            <person name="Aguiy J.C."/>
        </authorList>
    </citation>
    <scope>NUCLEOTIDE SEQUENCE [LARGE SCALE GENOMIC DNA]</scope>
    <source>
        <strain evidence="2">JCA_2017</strain>
    </source>
</reference>
<evidence type="ECO:0000313" key="3">
    <source>
        <dbReference type="Proteomes" id="UP000257109"/>
    </source>
</evidence>
<evidence type="ECO:0000313" key="2">
    <source>
        <dbReference type="EMBL" id="RDX65822.1"/>
    </source>
</evidence>